<dbReference type="Gene3D" id="2.30.38.10">
    <property type="entry name" value="Luciferase, Domain 3"/>
    <property type="match status" value="1"/>
</dbReference>
<evidence type="ECO:0000256" key="1">
    <source>
        <dbReference type="ARBA" id="ARBA00006432"/>
    </source>
</evidence>
<dbReference type="PANTHER" id="PTHR44845:SF6">
    <property type="entry name" value="BETA-ALANINE-ACTIVATING ENZYME"/>
    <property type="match status" value="1"/>
</dbReference>
<dbReference type="InterPro" id="IPR009081">
    <property type="entry name" value="PP-bd_ACP"/>
</dbReference>
<dbReference type="InterPro" id="IPR036736">
    <property type="entry name" value="ACP-like_sf"/>
</dbReference>
<evidence type="ECO:0000313" key="5">
    <source>
        <dbReference type="EMBL" id="MDM5455326.1"/>
    </source>
</evidence>
<dbReference type="SUPFAM" id="SSF47336">
    <property type="entry name" value="ACP-like"/>
    <property type="match status" value="1"/>
</dbReference>
<evidence type="ECO:0000313" key="6">
    <source>
        <dbReference type="Proteomes" id="UP001234602"/>
    </source>
</evidence>
<dbReference type="FunFam" id="3.40.50.980:FF:000001">
    <property type="entry name" value="Non-ribosomal peptide synthetase"/>
    <property type="match status" value="1"/>
</dbReference>
<evidence type="ECO:0000256" key="2">
    <source>
        <dbReference type="ARBA" id="ARBA00022450"/>
    </source>
</evidence>
<dbReference type="SUPFAM" id="SSF56801">
    <property type="entry name" value="Acetyl-CoA synthetase-like"/>
    <property type="match status" value="1"/>
</dbReference>
<reference evidence="5" key="1">
    <citation type="submission" date="2023-06" db="EMBL/GenBank/DDBJ databases">
        <title>Comparative genomics of Bacillaceae isolates and their secondary metabolite potential.</title>
        <authorList>
            <person name="Song L."/>
            <person name="Nielsen L.J."/>
            <person name="Mohite O."/>
            <person name="Xu X."/>
            <person name="Weber T."/>
            <person name="Kovacs A.T."/>
        </authorList>
    </citation>
    <scope>NUCLEOTIDE SEQUENCE</scope>
    <source>
        <strain evidence="5">D8_B_37</strain>
    </source>
</reference>
<dbReference type="InterPro" id="IPR036291">
    <property type="entry name" value="NAD(P)-bd_dom_sf"/>
</dbReference>
<dbReference type="SUPFAM" id="SSF51735">
    <property type="entry name" value="NAD(P)-binding Rossmann-fold domains"/>
    <property type="match status" value="1"/>
</dbReference>
<dbReference type="Pfam" id="PF00501">
    <property type="entry name" value="AMP-binding"/>
    <property type="match status" value="1"/>
</dbReference>
<dbReference type="AlphaFoldDB" id="A0AAW7IJR4"/>
<dbReference type="InterPro" id="IPR013120">
    <property type="entry name" value="FAR_NAD-bd"/>
</dbReference>
<comment type="caution">
    <text evidence="5">The sequence shown here is derived from an EMBL/GenBank/DDBJ whole genome shotgun (WGS) entry which is preliminary data.</text>
</comment>
<proteinExistence type="inferred from homology"/>
<keyword evidence="2" id="KW-0596">Phosphopantetheine</keyword>
<comment type="similarity">
    <text evidence="1">Belongs to the ATP-dependent AMP-binding enzyme family.</text>
</comment>
<dbReference type="CDD" id="cd05235">
    <property type="entry name" value="SDR_e1"/>
    <property type="match status" value="1"/>
</dbReference>
<feature type="domain" description="Carrier" evidence="4">
    <location>
        <begin position="511"/>
        <end position="586"/>
    </location>
</feature>
<evidence type="ECO:0000259" key="4">
    <source>
        <dbReference type="PROSITE" id="PS50075"/>
    </source>
</evidence>
<evidence type="ECO:0000256" key="3">
    <source>
        <dbReference type="ARBA" id="ARBA00022553"/>
    </source>
</evidence>
<dbReference type="EMBL" id="JAUCEY010000008">
    <property type="protein sequence ID" value="MDM5455326.1"/>
    <property type="molecule type" value="Genomic_DNA"/>
</dbReference>
<dbReference type="InterPro" id="IPR010080">
    <property type="entry name" value="Thioester_reductase-like_dom"/>
</dbReference>
<dbReference type="Gene3D" id="1.10.1200.10">
    <property type="entry name" value="ACP-like"/>
    <property type="match status" value="1"/>
</dbReference>
<keyword evidence="3" id="KW-0597">Phosphoprotein</keyword>
<dbReference type="Pfam" id="PF00550">
    <property type="entry name" value="PP-binding"/>
    <property type="match status" value="1"/>
</dbReference>
<dbReference type="PROSITE" id="PS50075">
    <property type="entry name" value="CARRIER"/>
    <property type="match status" value="1"/>
</dbReference>
<dbReference type="Pfam" id="PF13193">
    <property type="entry name" value="AMP-binding_C"/>
    <property type="match status" value="1"/>
</dbReference>
<dbReference type="InterPro" id="IPR025110">
    <property type="entry name" value="AMP-bd_C"/>
</dbReference>
<dbReference type="NCBIfam" id="TIGR01733">
    <property type="entry name" value="AA-adenyl-dom"/>
    <property type="match status" value="1"/>
</dbReference>
<accession>A0AAW7IJR4</accession>
<dbReference type="InterPro" id="IPR000873">
    <property type="entry name" value="AMP-dep_synth/lig_dom"/>
</dbReference>
<sequence>MISKSMTTNKLMSITEAFKKMAGDNQSKAALYENERQITYKELDILSDNLAKRIIDMGIQEETMIGVPSKRSIELIIGMLAIIKSGCCYVPIDEKYPLKRLEYMLEDTDMEFFLSFNDHEGKLSELDIEPIPFEIKELSREGHTPVNRSSENGLAYVIYTSGTTGKPKGVMIEQRSVVNLVLNSEILEINENNRVAQFSNPCFDAATFEIWGALLNGATLFLMTNEFTSFDDWKEAISVGKVDVAFFTTGLFNAMVDEDPIIFEGLKKIVVGGDKISISHVKRLKQTIGHFSLINGYGPTECTTFAICHEVEDKDVDVIPIGKPLTNVEIRILSEEQVEVGDGEIGEIHIGGQGVMRGYLNQPQLTEQALIMDDLNQTKWYKTGDHGIRLNNGEILYKGRKDSQVKIRGFRIELNEIQDKLDKYMKVESSVVAVKNINDENYVIAYYKQKDENAQNAEKDIKDYLGNELPNYMIPHFFVRVDDFPLNANGKVDKVKLLEMEIMQNKLFLANQENGKKKEVLEIWRNVLGNQSLGLDDNFFENGGHSILATKLVYIMKETVLPEATLQILLENNTVNEFVGALEIDSSGSMEALMEKDSTLDRSLMEKIKKICTKPVQFEKNMMITGGTGFLGAHLLNKLLRELENVKIYCLVRFPSRNRLKDTLMKYGLWQDEFESRIVVIEGDFSKHQFGLDDMTYEKLSNDVSHVYHVGAETNFFEPYSKSKVSNVDGVVEIIKFASSYTRKNIYYASTLSVLTGERKWDEEDELVYSPDLMIGYSQSKWVAEKLLLQAREYGLTIDIFRLGRISSNSLNGVWNEKDMLYKVFESFIEQRILPFKEEIHFELMPVDFVSEFMYKISRLNENQKLGIYHMFNDQRVSSEFVTSFFEKNNIPYSNMDLQEWLQSLKEKTQSNEIHSLSALSQLIDESTKLKESEILQSKTKKDMEWLSMKMPEIDSRYVASFMKFMLK</sequence>
<dbReference type="InterPro" id="IPR020845">
    <property type="entry name" value="AMP-binding_CS"/>
</dbReference>
<organism evidence="5 6">
    <name type="scientific">Peribacillus simplex</name>
    <dbReference type="NCBI Taxonomy" id="1478"/>
    <lineage>
        <taxon>Bacteria</taxon>
        <taxon>Bacillati</taxon>
        <taxon>Bacillota</taxon>
        <taxon>Bacilli</taxon>
        <taxon>Bacillales</taxon>
        <taxon>Bacillaceae</taxon>
        <taxon>Peribacillus</taxon>
    </lineage>
</organism>
<protein>
    <submittedName>
        <fullName evidence="5">Amino acid adenylation domain-containing protein</fullName>
    </submittedName>
</protein>
<dbReference type="InterPro" id="IPR010071">
    <property type="entry name" value="AA_adenyl_dom"/>
</dbReference>
<dbReference type="Pfam" id="PF07993">
    <property type="entry name" value="NAD_binding_4"/>
    <property type="match status" value="1"/>
</dbReference>
<dbReference type="InterPro" id="IPR020459">
    <property type="entry name" value="AMP-binding"/>
</dbReference>
<dbReference type="PRINTS" id="PR00154">
    <property type="entry name" value="AMPBINDING"/>
</dbReference>
<name>A0AAW7IJR4_9BACI</name>
<dbReference type="Gene3D" id="3.40.50.720">
    <property type="entry name" value="NAD(P)-binding Rossmann-like Domain"/>
    <property type="match status" value="1"/>
</dbReference>
<dbReference type="InterPro" id="IPR045851">
    <property type="entry name" value="AMP-bd_C_sf"/>
</dbReference>
<gene>
    <name evidence="5" type="ORF">QUF89_24860</name>
</gene>
<dbReference type="PROSITE" id="PS00455">
    <property type="entry name" value="AMP_BINDING"/>
    <property type="match status" value="1"/>
</dbReference>
<dbReference type="PANTHER" id="PTHR44845">
    <property type="entry name" value="CARRIER DOMAIN-CONTAINING PROTEIN"/>
    <property type="match status" value="1"/>
</dbReference>
<dbReference type="Gene3D" id="3.30.300.30">
    <property type="match status" value="1"/>
</dbReference>
<dbReference type="Gene3D" id="3.40.50.980">
    <property type="match status" value="2"/>
</dbReference>
<dbReference type="Proteomes" id="UP001234602">
    <property type="component" value="Unassembled WGS sequence"/>
</dbReference>
<dbReference type="NCBIfam" id="TIGR01746">
    <property type="entry name" value="Thioester-redct"/>
    <property type="match status" value="1"/>
</dbReference>